<dbReference type="NCBIfam" id="TIGR04056">
    <property type="entry name" value="OMP_RagA_SusC"/>
    <property type="match status" value="1"/>
</dbReference>
<comment type="subcellular location">
    <subcellularLocation>
        <location evidence="1 7">Cell outer membrane</location>
        <topology evidence="1 7">Multi-pass membrane protein</topology>
    </subcellularLocation>
</comment>
<dbReference type="InterPro" id="IPR011662">
    <property type="entry name" value="Secretin/TonB_short_N"/>
</dbReference>
<comment type="similarity">
    <text evidence="7">Belongs to the TonB-dependent receptor family.</text>
</comment>
<feature type="signal peptide" evidence="8">
    <location>
        <begin position="1"/>
        <end position="26"/>
    </location>
</feature>
<evidence type="ECO:0000256" key="7">
    <source>
        <dbReference type="PROSITE-ProRule" id="PRU01360"/>
    </source>
</evidence>
<name>A0A1H7UKI3_9SPHI</name>
<proteinExistence type="inferred from homology"/>
<keyword evidence="4 7" id="KW-0812">Transmembrane</keyword>
<keyword evidence="5 7" id="KW-0472">Membrane</keyword>
<dbReference type="InterPro" id="IPR036942">
    <property type="entry name" value="Beta-barrel_TonB_sf"/>
</dbReference>
<dbReference type="Proteomes" id="UP000198916">
    <property type="component" value="Unassembled WGS sequence"/>
</dbReference>
<dbReference type="FunFam" id="2.170.130.10:FF:000008">
    <property type="entry name" value="SusC/RagA family TonB-linked outer membrane protein"/>
    <property type="match status" value="1"/>
</dbReference>
<keyword evidence="3 7" id="KW-1134">Transmembrane beta strand</keyword>
<dbReference type="SUPFAM" id="SSF56935">
    <property type="entry name" value="Porins"/>
    <property type="match status" value="1"/>
</dbReference>
<evidence type="ECO:0000256" key="1">
    <source>
        <dbReference type="ARBA" id="ARBA00004571"/>
    </source>
</evidence>
<dbReference type="Gene3D" id="2.60.40.1120">
    <property type="entry name" value="Carboxypeptidase-like, regulatory domain"/>
    <property type="match status" value="1"/>
</dbReference>
<dbReference type="InterPro" id="IPR008969">
    <property type="entry name" value="CarboxyPept-like_regulatory"/>
</dbReference>
<accession>A0A1H7UKI3</accession>
<dbReference type="InterPro" id="IPR012910">
    <property type="entry name" value="Plug_dom"/>
</dbReference>
<keyword evidence="8" id="KW-0732">Signal</keyword>
<dbReference type="Gene3D" id="2.170.130.10">
    <property type="entry name" value="TonB-dependent receptor, plug domain"/>
    <property type="match status" value="1"/>
</dbReference>
<dbReference type="InterPro" id="IPR039426">
    <property type="entry name" value="TonB-dep_rcpt-like"/>
</dbReference>
<dbReference type="EMBL" id="FNZR01000017">
    <property type="protein sequence ID" value="SEL97296.1"/>
    <property type="molecule type" value="Genomic_DNA"/>
</dbReference>
<evidence type="ECO:0000256" key="3">
    <source>
        <dbReference type="ARBA" id="ARBA00022452"/>
    </source>
</evidence>
<dbReference type="InterPro" id="IPR023997">
    <property type="entry name" value="TonB-dep_OMP_SusC/RagA_CS"/>
</dbReference>
<dbReference type="NCBIfam" id="TIGR04057">
    <property type="entry name" value="SusC_RagA_signa"/>
    <property type="match status" value="1"/>
</dbReference>
<evidence type="ECO:0000256" key="8">
    <source>
        <dbReference type="SAM" id="SignalP"/>
    </source>
</evidence>
<evidence type="ECO:0000313" key="11">
    <source>
        <dbReference type="Proteomes" id="UP000198916"/>
    </source>
</evidence>
<keyword evidence="6 7" id="KW-0998">Cell outer membrane</keyword>
<keyword evidence="11" id="KW-1185">Reference proteome</keyword>
<evidence type="ECO:0000256" key="5">
    <source>
        <dbReference type="ARBA" id="ARBA00023136"/>
    </source>
</evidence>
<feature type="chain" id="PRO_5011777519" evidence="8">
    <location>
        <begin position="27"/>
        <end position="1126"/>
    </location>
</feature>
<sequence length="1126" mass="125313">MIPHAYFGRKVRFGCMSFAFMLTAMVAWSSPQYRLTVNLTNEKLVKLFQIIQRETDYQFIYNDEDLADAPLIQVHAVEKSVEYILNESFRNTGLRYRLRNNTIVVSKQIVPVQREITGRVTNEQGEPLEGVTISLKGRSIATTSDAEGYYRLMLPTADTGSLVFTIVGYETFEAPLSSVSVINVSLKEQVSDLGEVVVVGYGVQRRQDLTGSVSSVGIDKIRDLAATRVDQALLGKASGVHVKPVSGEPGAAPKIRIRGIGSISAGSDPLYVIDGFPTSNIDNLNPNDIESMDILKDASATAIYGSRGANGVVLINTKRGSEGRTSISFDTYFGFQRLEKKPVYMNAMESAIYSYYGIKNQNIDEGNDVSGLPETWPIKVPQVSLDVLDGRNTNDYEALDEILQTAPMQQYQLSATGGNQSIRYAISGEYLDQEGIVINNDFKRYSLRANFDAQLSKRLTVKLNLNPSFTHRDLVPAGGPNSTVEDRSAVGGALHVHNFYPLLVDENGNYDKNGEYFLFSGLEAQGNFPNPLAVAREIQSSRKGISFLGNINAEYLITDNLKFNTLFGGNLINFKQAYFEPMNSAFFNVPASGRDDTSMGINWITENTLNYRKAFNRHNIEGLVGFTAQHDQLETNFLFSNQFPNNLVPTLSATSGIITDGSSDISEWSMLSYLARANYNFNNKYYVTASIRTDGSSRFGQEKKWGVFPSAALAWRISDENFMEPIQFISDMKLRASFGITGNNNIGNYEHQGTINYLKYPFGGQEISGYAPERIANPLLTWETQRQFNFGADLAVFNSRLQLTVDYFNSRNYNLLLNTRIPATTGFNNKLLNIGEVKNTGLEFTVNSINIDGPFEWMTDFNISTYRNEVVKLGPNGDPIYAGGSITMIGQPIGMYFGWLTDGIFMNQAELDQGPIYNPGARDASRMGDIRFKDVSGPNGVPDGIIDVNDKTIMGSPYPDFFYGMTNRFSYKNISLSISLQGSYGSEILAISRVSSANTRARYRQLAFLNDFWKSAEEPGDGKTPRPNNAPTGNYRGTYSQQWLDNASYLRINNITLSYVIPDRLYKRFNINALRVYLTANSPFIFTKYTGFNPDVDFSGNTLEPGVDQNDYPTAKSLLLGINLTF</sequence>
<protein>
    <submittedName>
        <fullName evidence="10">TonB-linked outer membrane protein, SusC/RagA family</fullName>
    </submittedName>
</protein>
<dbReference type="PROSITE" id="PS52016">
    <property type="entry name" value="TONB_DEPENDENT_REC_3"/>
    <property type="match status" value="1"/>
</dbReference>
<dbReference type="InterPro" id="IPR037066">
    <property type="entry name" value="Plug_dom_sf"/>
</dbReference>
<dbReference type="SUPFAM" id="SSF49464">
    <property type="entry name" value="Carboxypeptidase regulatory domain-like"/>
    <property type="match status" value="1"/>
</dbReference>
<evidence type="ECO:0000313" key="10">
    <source>
        <dbReference type="EMBL" id="SEL97296.1"/>
    </source>
</evidence>
<feature type="domain" description="Secretin/TonB short N-terminal" evidence="9">
    <location>
        <begin position="57"/>
        <end position="108"/>
    </location>
</feature>
<evidence type="ECO:0000256" key="4">
    <source>
        <dbReference type="ARBA" id="ARBA00022692"/>
    </source>
</evidence>
<dbReference type="InterPro" id="IPR023996">
    <property type="entry name" value="TonB-dep_OMP_SusC/RagA"/>
</dbReference>
<evidence type="ECO:0000256" key="6">
    <source>
        <dbReference type="ARBA" id="ARBA00023237"/>
    </source>
</evidence>
<evidence type="ECO:0000256" key="2">
    <source>
        <dbReference type="ARBA" id="ARBA00022448"/>
    </source>
</evidence>
<evidence type="ECO:0000259" key="9">
    <source>
        <dbReference type="SMART" id="SM00965"/>
    </source>
</evidence>
<dbReference type="Pfam" id="PF07715">
    <property type="entry name" value="Plug"/>
    <property type="match status" value="1"/>
</dbReference>
<dbReference type="GO" id="GO:0009279">
    <property type="term" value="C:cell outer membrane"/>
    <property type="evidence" value="ECO:0007669"/>
    <property type="project" value="UniProtKB-SubCell"/>
</dbReference>
<organism evidence="10 11">
    <name type="scientific">Parapedobacter koreensis</name>
    <dbReference type="NCBI Taxonomy" id="332977"/>
    <lineage>
        <taxon>Bacteria</taxon>
        <taxon>Pseudomonadati</taxon>
        <taxon>Bacteroidota</taxon>
        <taxon>Sphingobacteriia</taxon>
        <taxon>Sphingobacteriales</taxon>
        <taxon>Sphingobacteriaceae</taxon>
        <taxon>Parapedobacter</taxon>
    </lineage>
</organism>
<dbReference type="Pfam" id="PF13715">
    <property type="entry name" value="CarbopepD_reg_2"/>
    <property type="match status" value="1"/>
</dbReference>
<keyword evidence="2 7" id="KW-0813">Transport</keyword>
<dbReference type="SMART" id="SM00965">
    <property type="entry name" value="STN"/>
    <property type="match status" value="1"/>
</dbReference>
<dbReference type="Gene3D" id="2.40.170.20">
    <property type="entry name" value="TonB-dependent receptor, beta-barrel domain"/>
    <property type="match status" value="1"/>
</dbReference>
<dbReference type="AlphaFoldDB" id="A0A1H7UKI3"/>
<gene>
    <name evidence="10" type="ORF">SAMN05421740_1176</name>
</gene>
<reference evidence="11" key="1">
    <citation type="submission" date="2016-10" db="EMBL/GenBank/DDBJ databases">
        <authorList>
            <person name="Varghese N."/>
            <person name="Submissions S."/>
        </authorList>
    </citation>
    <scope>NUCLEOTIDE SEQUENCE [LARGE SCALE GENOMIC DNA]</scope>
    <source>
        <strain evidence="11">Jip14</strain>
    </source>
</reference>
<dbReference type="STRING" id="332977.SAMN05421740_1176"/>